<evidence type="ECO:0000313" key="5">
    <source>
        <dbReference type="Proteomes" id="UP000019151"/>
    </source>
</evidence>
<evidence type="ECO:0000259" key="3">
    <source>
        <dbReference type="PROSITE" id="PS51831"/>
    </source>
</evidence>
<dbReference type="GO" id="GO:0016787">
    <property type="term" value="F:hydrolase activity"/>
    <property type="evidence" value="ECO:0007669"/>
    <property type="project" value="UniProtKB-KW"/>
</dbReference>
<dbReference type="InterPro" id="IPR006674">
    <property type="entry name" value="HD_domain"/>
</dbReference>
<feature type="domain" description="HD" evidence="3">
    <location>
        <begin position="627"/>
        <end position="750"/>
    </location>
</feature>
<dbReference type="AlphaFoldDB" id="W0RF70"/>
<accession>W0RF70</accession>
<dbReference type="Pfam" id="PF01966">
    <property type="entry name" value="HD"/>
    <property type="match status" value="1"/>
</dbReference>
<dbReference type="InterPro" id="IPR006675">
    <property type="entry name" value="HDIG_dom"/>
</dbReference>
<dbReference type="SMART" id="SM00471">
    <property type="entry name" value="HDc"/>
    <property type="match status" value="1"/>
</dbReference>
<dbReference type="InterPro" id="IPR003607">
    <property type="entry name" value="HD/PDEase_dom"/>
</dbReference>
<keyword evidence="5" id="KW-1185">Reference proteome</keyword>
<sequence length="789" mass="80458">MIDCAPAVAVTVTVTGDVVAAVVNVSERTCGGTGTVVVAGTVTSCGWSLVRLTVTGAVTPLDAVSVAIAFSPPVTVVGRTVNDASGGGGGVTDSVAVAVPGLGAVSPTCTVLLDPSTSVVVIPPVVVPRAARSVIVCVVGTGVVATGASTWSVPAGTSAVDGTLAAAPDDVSDTGNPPSGALPVSFTRAVAAPPPTTVGGSTSSAPIVGGSSVNVALVGVPDAPSAASNDTVVCRPTGVVAIANDVDVAFAGTVTVAGNVAGPDASAGRTVTVAPPGGAAPSSVIVPVTPVPPIADAGAAVSERIDAGTTVSVAVPVPPSTAAFSVTVVGAATPNVRTGNVALTLPAAIVSCDVPIAGASRPPNCATELFELVSVTSTPPAGAGAASAIVAVSGLPPTIFGDDSVSAIGMASDATSECTTGMCPSWSPGNGRSRAAFSPRRPRQPTCSESRSDRAYSPMALLSLPSLSFGARVQHELLVRERTEKKMAATGEPFVILTLGNRSGQIDTAPIWPSQMEWADGADRGKIVQAIGEVAPYEKNGQLKRQLKLTAPLRVLPAEQFNPEEFLPHVDEDLDVLWSALDRARNTVRSETLRRVLQLVFGDDDFRTRFERAPGSTNGHHAKMGGLLQHTLEVARIAVAAAKTVRRANEDLVVVGALLHDIGKVEAYEIGAGGFTHTPCGLLVGHVVLGILMLERRLAAFGKPLCSDAQLVELQHLILSHHGKLEFGSPVEPMTVEAEIVHRADEASAKATDFLDALDDPDLWADGADTSKRSWRLGRRVYRRSHDWD</sequence>
<dbReference type="eggNOG" id="COG3481">
    <property type="taxonomic scope" value="Bacteria"/>
</dbReference>
<gene>
    <name evidence="4" type="ORF">J421_0496</name>
</gene>
<dbReference type="Proteomes" id="UP000019151">
    <property type="component" value="Chromosome"/>
</dbReference>
<name>W0RF70_9BACT</name>
<dbReference type="HOGENOM" id="CLU_355544_0_0_0"/>
<dbReference type="PANTHER" id="PTHR37294:SF1">
    <property type="entry name" value="3'-5' EXORIBONUCLEASE YHAM"/>
    <property type="match status" value="1"/>
</dbReference>
<dbReference type="KEGG" id="gba:J421_0496"/>
<reference evidence="4 5" key="1">
    <citation type="journal article" date="2014" name="Genome Announc.">
        <title>Genome Sequence and Methylome of Soil Bacterium Gemmatirosa kalamazoonensis KBS708T, a Member of the Rarely Cultivated Gemmatimonadetes Phylum.</title>
        <authorList>
            <person name="Debruyn J.M."/>
            <person name="Radosevich M."/>
            <person name="Wommack K.E."/>
            <person name="Polson S.W."/>
            <person name="Hauser L.J."/>
            <person name="Fawaz M.N."/>
            <person name="Korlach J."/>
            <person name="Tsai Y.C."/>
        </authorList>
    </citation>
    <scope>NUCLEOTIDE SEQUENCE [LARGE SCALE GENOMIC DNA]</scope>
    <source>
        <strain evidence="4 5">KBS708</strain>
    </source>
</reference>
<proteinExistence type="predicted"/>
<organism evidence="4 5">
    <name type="scientific">Gemmatirosa kalamazoonensis</name>
    <dbReference type="NCBI Taxonomy" id="861299"/>
    <lineage>
        <taxon>Bacteria</taxon>
        <taxon>Pseudomonadati</taxon>
        <taxon>Gemmatimonadota</taxon>
        <taxon>Gemmatimonadia</taxon>
        <taxon>Gemmatimonadales</taxon>
        <taxon>Gemmatimonadaceae</taxon>
        <taxon>Gemmatirosa</taxon>
    </lineage>
</organism>
<dbReference type="GO" id="GO:0031125">
    <property type="term" value="P:rRNA 3'-end processing"/>
    <property type="evidence" value="ECO:0007669"/>
    <property type="project" value="TreeGrafter"/>
</dbReference>
<dbReference type="EMBL" id="CP007128">
    <property type="protein sequence ID" value="AHG88033.1"/>
    <property type="molecule type" value="Genomic_DNA"/>
</dbReference>
<dbReference type="NCBIfam" id="TIGR00277">
    <property type="entry name" value="HDIG"/>
    <property type="match status" value="1"/>
</dbReference>
<evidence type="ECO:0000256" key="1">
    <source>
        <dbReference type="ARBA" id="ARBA00022801"/>
    </source>
</evidence>
<dbReference type="SUPFAM" id="SSF109604">
    <property type="entry name" value="HD-domain/PDEase-like"/>
    <property type="match status" value="1"/>
</dbReference>
<dbReference type="Gene3D" id="1.10.3210.10">
    <property type="entry name" value="Hypothetical protein af1432"/>
    <property type="match status" value="1"/>
</dbReference>
<evidence type="ECO:0000256" key="2">
    <source>
        <dbReference type="SAM" id="MobiDB-lite"/>
    </source>
</evidence>
<dbReference type="PROSITE" id="PS51831">
    <property type="entry name" value="HD"/>
    <property type="match status" value="1"/>
</dbReference>
<dbReference type="InterPro" id="IPR050798">
    <property type="entry name" value="YhaM_exoribonuc/phosphodiest"/>
</dbReference>
<dbReference type="PATRIC" id="fig|861299.3.peg.509"/>
<protein>
    <submittedName>
        <fullName evidence="4">Metal dependent phosphohydrolase</fullName>
    </submittedName>
</protein>
<evidence type="ECO:0000313" key="4">
    <source>
        <dbReference type="EMBL" id="AHG88033.1"/>
    </source>
</evidence>
<feature type="region of interest" description="Disordered" evidence="2">
    <location>
        <begin position="423"/>
        <end position="454"/>
    </location>
</feature>
<dbReference type="InParanoid" id="W0RF70"/>
<dbReference type="CDD" id="cd00077">
    <property type="entry name" value="HDc"/>
    <property type="match status" value="1"/>
</dbReference>
<dbReference type="PANTHER" id="PTHR37294">
    <property type="entry name" value="3'-5' EXORIBONUCLEASE YHAM"/>
    <property type="match status" value="1"/>
</dbReference>
<keyword evidence="1 4" id="KW-0378">Hydrolase</keyword>